<comment type="cofactor">
    <cofactor evidence="1">
        <name>Zn(2+)</name>
        <dbReference type="ChEBI" id="CHEBI:29105"/>
    </cofactor>
</comment>
<sequence length="274" mass="29551">MMAAPHHRIHAIRYARHDRVAAENFIAGATSPDDHASPMPLDYYVWAIERDGMAPVLVDTGFGAEAAARRGRTLIRPVTEGLQAIGIDPATIEDVVITHLHYDHAGGLADFPNARFHVQDDEMAFATGRSMLHKAIRAPFDVAPVQEMVGHVFGDRVVFHDGDEELAPGIVLRSLPGHTAGLQGVEVSTARGPVLLASDVAHLYANLVRETPFPIVVDVPAYLDAHRRLLELVPGLDHIIPGHDPLVLTAFPAGSAPDVSRVDLPPLQPIGDLV</sequence>
<dbReference type="PANTHER" id="PTHR42978:SF7">
    <property type="entry name" value="METALLO-HYDROLASE RV2300C-RELATED"/>
    <property type="match status" value="1"/>
</dbReference>
<reference evidence="7" key="1">
    <citation type="submission" date="2021-05" db="EMBL/GenBank/DDBJ databases">
        <title>Genome of Sphingobium sp. strain.</title>
        <authorList>
            <person name="Fan R."/>
        </authorList>
    </citation>
    <scope>NUCLEOTIDE SEQUENCE</scope>
    <source>
        <strain evidence="7">H33</strain>
    </source>
</reference>
<protein>
    <submittedName>
        <fullName evidence="7">N-acyl homoserine lactonase family protein</fullName>
    </submittedName>
</protein>
<dbReference type="PANTHER" id="PTHR42978">
    <property type="entry name" value="QUORUM-QUENCHING LACTONASE YTNP-RELATED-RELATED"/>
    <property type="match status" value="1"/>
</dbReference>
<dbReference type="Gene3D" id="3.60.15.10">
    <property type="entry name" value="Ribonuclease Z/Hydroxyacylglutathione hydrolase-like"/>
    <property type="match status" value="1"/>
</dbReference>
<dbReference type="SMART" id="SM00849">
    <property type="entry name" value="Lactamase_B"/>
    <property type="match status" value="1"/>
</dbReference>
<keyword evidence="3" id="KW-0479">Metal-binding</keyword>
<dbReference type="Proteomes" id="UP001138757">
    <property type="component" value="Unassembled WGS sequence"/>
</dbReference>
<keyword evidence="5" id="KW-0862">Zinc</keyword>
<organism evidence="7 8">
    <name type="scientific">Sphingobium nicotianae</name>
    <dbReference type="NCBI Taxonomy" id="2782607"/>
    <lineage>
        <taxon>Bacteria</taxon>
        <taxon>Pseudomonadati</taxon>
        <taxon>Pseudomonadota</taxon>
        <taxon>Alphaproteobacteria</taxon>
        <taxon>Sphingomonadales</taxon>
        <taxon>Sphingomonadaceae</taxon>
        <taxon>Sphingobium</taxon>
    </lineage>
</organism>
<dbReference type="InterPro" id="IPR001279">
    <property type="entry name" value="Metallo-B-lactamas"/>
</dbReference>
<dbReference type="CDD" id="cd07729">
    <property type="entry name" value="AHL_lactonase_MBL-fold"/>
    <property type="match status" value="1"/>
</dbReference>
<dbReference type="InterPro" id="IPR036866">
    <property type="entry name" value="RibonucZ/Hydroxyglut_hydro"/>
</dbReference>
<dbReference type="InterPro" id="IPR051013">
    <property type="entry name" value="MBL_superfamily_lactonases"/>
</dbReference>
<dbReference type="Pfam" id="PF00753">
    <property type="entry name" value="Lactamase_B"/>
    <property type="match status" value="1"/>
</dbReference>
<name>A0A9X1D8K0_9SPHN</name>
<evidence type="ECO:0000256" key="3">
    <source>
        <dbReference type="ARBA" id="ARBA00022723"/>
    </source>
</evidence>
<feature type="domain" description="Metallo-beta-lactamase" evidence="6">
    <location>
        <begin position="42"/>
        <end position="243"/>
    </location>
</feature>
<proteinExistence type="inferred from homology"/>
<evidence type="ECO:0000256" key="4">
    <source>
        <dbReference type="ARBA" id="ARBA00022801"/>
    </source>
</evidence>
<evidence type="ECO:0000313" key="8">
    <source>
        <dbReference type="Proteomes" id="UP001138757"/>
    </source>
</evidence>
<evidence type="ECO:0000313" key="7">
    <source>
        <dbReference type="EMBL" id="MBT2185659.1"/>
    </source>
</evidence>
<dbReference type="SUPFAM" id="SSF56281">
    <property type="entry name" value="Metallo-hydrolase/oxidoreductase"/>
    <property type="match status" value="1"/>
</dbReference>
<keyword evidence="8" id="KW-1185">Reference proteome</keyword>
<gene>
    <name evidence="7" type="ORF">KK488_01720</name>
</gene>
<evidence type="ECO:0000259" key="6">
    <source>
        <dbReference type="SMART" id="SM00849"/>
    </source>
</evidence>
<keyword evidence="4" id="KW-0378">Hydrolase</keyword>
<evidence type="ECO:0000256" key="5">
    <source>
        <dbReference type="ARBA" id="ARBA00022833"/>
    </source>
</evidence>
<comment type="caution">
    <text evidence="7">The sequence shown here is derived from an EMBL/GenBank/DDBJ whole genome shotgun (WGS) entry which is preliminary data.</text>
</comment>
<evidence type="ECO:0000256" key="1">
    <source>
        <dbReference type="ARBA" id="ARBA00001947"/>
    </source>
</evidence>
<accession>A0A9X1D8K0</accession>
<evidence type="ECO:0000256" key="2">
    <source>
        <dbReference type="ARBA" id="ARBA00007749"/>
    </source>
</evidence>
<dbReference type="AlphaFoldDB" id="A0A9X1D8K0"/>
<dbReference type="EMBL" id="JAHGAW010000001">
    <property type="protein sequence ID" value="MBT2185659.1"/>
    <property type="molecule type" value="Genomic_DNA"/>
</dbReference>
<dbReference type="GO" id="GO:0046872">
    <property type="term" value="F:metal ion binding"/>
    <property type="evidence" value="ECO:0007669"/>
    <property type="project" value="UniProtKB-KW"/>
</dbReference>
<comment type="similarity">
    <text evidence="2">Belongs to the metallo-beta-lactamase superfamily.</text>
</comment>
<dbReference type="GO" id="GO:0016787">
    <property type="term" value="F:hydrolase activity"/>
    <property type="evidence" value="ECO:0007669"/>
    <property type="project" value="UniProtKB-KW"/>
</dbReference>